<accession>A0ABQ5DGS5</accession>
<feature type="compositionally biased region" description="Basic residues" evidence="1">
    <location>
        <begin position="172"/>
        <end position="181"/>
    </location>
</feature>
<evidence type="ECO:0000313" key="3">
    <source>
        <dbReference type="Proteomes" id="UP001151760"/>
    </source>
</evidence>
<feature type="compositionally biased region" description="Acidic residues" evidence="1">
    <location>
        <begin position="195"/>
        <end position="224"/>
    </location>
</feature>
<evidence type="ECO:0000313" key="2">
    <source>
        <dbReference type="EMBL" id="GJT38451.1"/>
    </source>
</evidence>
<keyword evidence="3" id="KW-1185">Reference proteome</keyword>
<dbReference type="EMBL" id="BQNB010015304">
    <property type="protein sequence ID" value="GJT38451.1"/>
    <property type="molecule type" value="Genomic_DNA"/>
</dbReference>
<proteinExistence type="predicted"/>
<dbReference type="Proteomes" id="UP001151760">
    <property type="component" value="Unassembled WGS sequence"/>
</dbReference>
<sequence length="238" mass="27539">MLILVDHTLSYALTATANFLTIYIQQFWRAVKQVSNANETIHFMVDKQEIRYIVYIFRGTLKLPIETHEQPFIPPVDFDYIRPFLRILGFQGSLERIPNDLLIDAIKDTQVYRDYVEMYIRVVVPVIPPESVESIQGMHRTPKATRTPNLDIVQKKRKGKYIVGESSSPKPSLKKRIRQKKSTSTTHLPPKILEEDVENLVEEEDESDGDEFADTMLLSDEDFGNSEIRTEKMQTPIP</sequence>
<name>A0ABQ5DGS5_9ASTR</name>
<organism evidence="2 3">
    <name type="scientific">Tanacetum coccineum</name>
    <dbReference type="NCBI Taxonomy" id="301880"/>
    <lineage>
        <taxon>Eukaryota</taxon>
        <taxon>Viridiplantae</taxon>
        <taxon>Streptophyta</taxon>
        <taxon>Embryophyta</taxon>
        <taxon>Tracheophyta</taxon>
        <taxon>Spermatophyta</taxon>
        <taxon>Magnoliopsida</taxon>
        <taxon>eudicotyledons</taxon>
        <taxon>Gunneridae</taxon>
        <taxon>Pentapetalae</taxon>
        <taxon>asterids</taxon>
        <taxon>campanulids</taxon>
        <taxon>Asterales</taxon>
        <taxon>Asteraceae</taxon>
        <taxon>Asteroideae</taxon>
        <taxon>Anthemideae</taxon>
        <taxon>Anthemidinae</taxon>
        <taxon>Tanacetum</taxon>
    </lineage>
</organism>
<reference evidence="2" key="2">
    <citation type="submission" date="2022-01" db="EMBL/GenBank/DDBJ databases">
        <authorList>
            <person name="Yamashiro T."/>
            <person name="Shiraishi A."/>
            <person name="Satake H."/>
            <person name="Nakayama K."/>
        </authorList>
    </citation>
    <scope>NUCLEOTIDE SEQUENCE</scope>
</reference>
<evidence type="ECO:0000256" key="1">
    <source>
        <dbReference type="SAM" id="MobiDB-lite"/>
    </source>
</evidence>
<feature type="region of interest" description="Disordered" evidence="1">
    <location>
        <begin position="163"/>
        <end position="238"/>
    </location>
</feature>
<comment type="caution">
    <text evidence="2">The sequence shown here is derived from an EMBL/GenBank/DDBJ whole genome shotgun (WGS) entry which is preliminary data.</text>
</comment>
<gene>
    <name evidence="2" type="ORF">Tco_0938316</name>
</gene>
<reference evidence="2" key="1">
    <citation type="journal article" date="2022" name="Int. J. Mol. Sci.">
        <title>Draft Genome of Tanacetum Coccineum: Genomic Comparison of Closely Related Tanacetum-Family Plants.</title>
        <authorList>
            <person name="Yamashiro T."/>
            <person name="Shiraishi A."/>
            <person name="Nakayama K."/>
            <person name="Satake H."/>
        </authorList>
    </citation>
    <scope>NUCLEOTIDE SEQUENCE</scope>
</reference>
<protein>
    <submittedName>
        <fullName evidence="2">Uncharacterized protein</fullName>
    </submittedName>
</protein>